<evidence type="ECO:0000259" key="11">
    <source>
        <dbReference type="Pfam" id="PF00593"/>
    </source>
</evidence>
<feature type="domain" description="TonB-dependent receptor plug" evidence="12">
    <location>
        <begin position="124"/>
        <end position="226"/>
    </location>
</feature>
<dbReference type="InterPro" id="IPR000531">
    <property type="entry name" value="Beta-barrel_TonB"/>
</dbReference>
<dbReference type="InterPro" id="IPR008969">
    <property type="entry name" value="CarboxyPept-like_regulatory"/>
</dbReference>
<feature type="signal peptide" evidence="10">
    <location>
        <begin position="1"/>
        <end position="21"/>
    </location>
</feature>
<evidence type="ECO:0000256" key="8">
    <source>
        <dbReference type="PROSITE-ProRule" id="PRU01360"/>
    </source>
</evidence>
<dbReference type="InterPro" id="IPR039426">
    <property type="entry name" value="TonB-dep_rcpt-like"/>
</dbReference>
<dbReference type="PANTHER" id="PTHR30069">
    <property type="entry name" value="TONB-DEPENDENT OUTER MEMBRANE RECEPTOR"/>
    <property type="match status" value="1"/>
</dbReference>
<evidence type="ECO:0000259" key="12">
    <source>
        <dbReference type="Pfam" id="PF07715"/>
    </source>
</evidence>
<evidence type="ECO:0000313" key="15">
    <source>
        <dbReference type="Proteomes" id="UP000323866"/>
    </source>
</evidence>
<dbReference type="AlphaFoldDB" id="A0A5M8QHT1"/>
<evidence type="ECO:0000256" key="4">
    <source>
        <dbReference type="ARBA" id="ARBA00022692"/>
    </source>
</evidence>
<evidence type="ECO:0000256" key="6">
    <source>
        <dbReference type="ARBA" id="ARBA00023136"/>
    </source>
</evidence>
<evidence type="ECO:0000256" key="7">
    <source>
        <dbReference type="ARBA" id="ARBA00023237"/>
    </source>
</evidence>
<protein>
    <submittedName>
        <fullName evidence="13">TonB-dependent receptor</fullName>
    </submittedName>
</protein>
<dbReference type="PANTHER" id="PTHR30069:SF36">
    <property type="entry name" value="BLL6948 PROTEIN"/>
    <property type="match status" value="1"/>
</dbReference>
<dbReference type="Pfam" id="PF07715">
    <property type="entry name" value="Plug"/>
    <property type="match status" value="1"/>
</dbReference>
<evidence type="ECO:0000256" key="2">
    <source>
        <dbReference type="ARBA" id="ARBA00022448"/>
    </source>
</evidence>
<dbReference type="GO" id="GO:0044718">
    <property type="term" value="P:siderophore transmembrane transport"/>
    <property type="evidence" value="ECO:0007669"/>
    <property type="project" value="TreeGrafter"/>
</dbReference>
<dbReference type="Gene3D" id="2.170.130.10">
    <property type="entry name" value="TonB-dependent receptor, plug domain"/>
    <property type="match status" value="1"/>
</dbReference>
<comment type="caution">
    <text evidence="13">The sequence shown here is derived from an EMBL/GenBank/DDBJ whole genome shotgun (WGS) entry which is preliminary data.</text>
</comment>
<dbReference type="Gene3D" id="2.40.170.20">
    <property type="entry name" value="TonB-dependent receptor, beta-barrel domain"/>
    <property type="match status" value="1"/>
</dbReference>
<organism evidence="13 15">
    <name type="scientific">Rufibacter glacialis</name>
    <dbReference type="NCBI Taxonomy" id="1259555"/>
    <lineage>
        <taxon>Bacteria</taxon>
        <taxon>Pseudomonadati</taxon>
        <taxon>Bacteroidota</taxon>
        <taxon>Cytophagia</taxon>
        <taxon>Cytophagales</taxon>
        <taxon>Hymenobacteraceae</taxon>
        <taxon>Rufibacter</taxon>
    </lineage>
</organism>
<dbReference type="EMBL" id="JBGOGF010000010">
    <property type="protein sequence ID" value="MFA1773066.1"/>
    <property type="molecule type" value="Genomic_DNA"/>
</dbReference>
<dbReference type="GO" id="GO:0009279">
    <property type="term" value="C:cell outer membrane"/>
    <property type="evidence" value="ECO:0007669"/>
    <property type="project" value="UniProtKB-SubCell"/>
</dbReference>
<keyword evidence="5 9" id="KW-0798">TonB box</keyword>
<evidence type="ECO:0000313" key="13">
    <source>
        <dbReference type="EMBL" id="KAA6434346.1"/>
    </source>
</evidence>
<dbReference type="RefSeq" id="WP_149098290.1">
    <property type="nucleotide sequence ID" value="NZ_BMMG01000003.1"/>
</dbReference>
<keyword evidence="3 8" id="KW-1134">Transmembrane beta strand</keyword>
<dbReference type="InterPro" id="IPR012910">
    <property type="entry name" value="Plug_dom"/>
</dbReference>
<dbReference type="Pfam" id="PF00593">
    <property type="entry name" value="TonB_dep_Rec_b-barrel"/>
    <property type="match status" value="1"/>
</dbReference>
<dbReference type="EMBL" id="VKKZ01000020">
    <property type="protein sequence ID" value="KAA6434346.1"/>
    <property type="molecule type" value="Genomic_DNA"/>
</dbReference>
<reference evidence="13 15" key="2">
    <citation type="submission" date="2019-09" db="EMBL/GenBank/DDBJ databases">
        <title>A bacterium isolated from glacier soil.</title>
        <authorList>
            <person name="Liu Q."/>
        </authorList>
    </citation>
    <scope>NUCLEOTIDE SEQUENCE [LARGE SCALE GENOMIC DNA]</scope>
    <source>
        <strain evidence="13 15">MDT1-10-3</strain>
    </source>
</reference>
<proteinExistence type="inferred from homology"/>
<evidence type="ECO:0000256" key="1">
    <source>
        <dbReference type="ARBA" id="ARBA00004571"/>
    </source>
</evidence>
<feature type="chain" id="PRO_5024445242" evidence="10">
    <location>
        <begin position="22"/>
        <end position="758"/>
    </location>
</feature>
<gene>
    <name evidence="14" type="ORF">ACD591_17335</name>
    <name evidence="13" type="ORF">FOE74_09070</name>
</gene>
<evidence type="ECO:0000256" key="9">
    <source>
        <dbReference type="RuleBase" id="RU003357"/>
    </source>
</evidence>
<comment type="similarity">
    <text evidence="8 9">Belongs to the TonB-dependent receptor family.</text>
</comment>
<keyword evidence="2 8" id="KW-0813">Transport</keyword>
<dbReference type="OrthoDB" id="99480at2"/>
<evidence type="ECO:0000256" key="5">
    <source>
        <dbReference type="ARBA" id="ARBA00023077"/>
    </source>
</evidence>
<dbReference type="Proteomes" id="UP001570846">
    <property type="component" value="Unassembled WGS sequence"/>
</dbReference>
<feature type="domain" description="TonB-dependent receptor-like beta-barrel" evidence="11">
    <location>
        <begin position="317"/>
        <end position="712"/>
    </location>
</feature>
<dbReference type="SUPFAM" id="SSF56935">
    <property type="entry name" value="Porins"/>
    <property type="match status" value="1"/>
</dbReference>
<keyword evidence="10" id="KW-0732">Signal</keyword>
<evidence type="ECO:0000313" key="16">
    <source>
        <dbReference type="Proteomes" id="UP001570846"/>
    </source>
</evidence>
<dbReference type="PROSITE" id="PS52016">
    <property type="entry name" value="TONB_DEPENDENT_REC_3"/>
    <property type="match status" value="1"/>
</dbReference>
<dbReference type="SUPFAM" id="SSF49464">
    <property type="entry name" value="Carboxypeptidase regulatory domain-like"/>
    <property type="match status" value="1"/>
</dbReference>
<dbReference type="Pfam" id="PF13715">
    <property type="entry name" value="CarbopepD_reg_2"/>
    <property type="match status" value="1"/>
</dbReference>
<dbReference type="Proteomes" id="UP000323866">
    <property type="component" value="Unassembled WGS sequence"/>
</dbReference>
<keyword evidence="16" id="KW-1185">Reference proteome</keyword>
<dbReference type="InterPro" id="IPR037066">
    <property type="entry name" value="Plug_dom_sf"/>
</dbReference>
<keyword evidence="13" id="KW-0675">Receptor</keyword>
<keyword evidence="7 8" id="KW-0998">Cell outer membrane</keyword>
<reference evidence="14 16" key="3">
    <citation type="submission" date="2024-08" db="EMBL/GenBank/DDBJ databases">
        <authorList>
            <person name="Wei W."/>
        </authorList>
    </citation>
    <scope>NUCLEOTIDE SEQUENCE [LARGE SCALE GENOMIC DNA]</scope>
    <source>
        <strain evidence="14 16">XU2</strain>
    </source>
</reference>
<reference evidence="13 15" key="1">
    <citation type="submission" date="2019-07" db="EMBL/GenBank/DDBJ databases">
        <authorList>
            <person name="Qu J.-H."/>
        </authorList>
    </citation>
    <scope>NUCLEOTIDE SEQUENCE [LARGE SCALE GENOMIC DNA]</scope>
    <source>
        <strain evidence="13 15">MDT1-10-3</strain>
    </source>
</reference>
<sequence>MRRFLVLLILCVLLSPAACYAHGVAIKGLVYGKNTLVPLEGAVVSLAPLQKVSITDRFGKYAFYDLPAGAYQLTVSYLGFLQEVKTVTVSPTEPALVTSYLETSNLELQEVSVVAKKENPLHLISAVDAQLRPIQNAQEMLRMVPGLVIAQHAGGGKAEQIFLRGFDIDHGTDISLTADGLPVNMVSHAHGQGYSDLHFLIPETIEAVDFGKGPYHAEKGNFATAGYADFRTRRVLDQNMVKLEAGVFDTYRAVGMVNLLGPNARLRQQNAYLASEFLFSNGYFESPQGLERFNVLGRYQGIFNENTIFSASLSGFKSSWDASGQIPERAINNGSITRFGAIDDTEGGYTSRYNANLTLDKTFGNGGLFSNQAYAVKYGFELYSNFTFFLNDLENGDQIRQKENREIYGYRGSYEQAGKLLGLPLRHKVGLGFRYDNIHDSELSRTLSRTYTLSQVQKGDIQELNAYAYLSETWELTPRFTVQAALRADRLFFTYRSALEQAEGALVQKNAQNRFSPKLNLTYAVSPVVQVYVHTGMGYHSNDARVSAGSSGRQALPVARGTDVGLTFKPTNRWFLNTALWVLDLDQELVYVGDEGVVEPSGRSRRYGVDVSVRGQLTDYLYLDSDLNLARPRARDEAKGNNYIPLAPTFTSTGGLSYQNKKGLKGSLRYRYVADRAANEDYSLTAEGYFLVDAVASYMLKKLEFKLSGENLLNSAWKEAQFETESRLPGEIDPVSEIHFTPGTPFFLKLGVSYTFGL</sequence>
<evidence type="ECO:0000256" key="10">
    <source>
        <dbReference type="SAM" id="SignalP"/>
    </source>
</evidence>
<evidence type="ECO:0000313" key="14">
    <source>
        <dbReference type="EMBL" id="MFA1773066.1"/>
    </source>
</evidence>
<dbReference type="Gene3D" id="2.60.40.1120">
    <property type="entry name" value="Carboxypeptidase-like, regulatory domain"/>
    <property type="match status" value="1"/>
</dbReference>
<dbReference type="InterPro" id="IPR036942">
    <property type="entry name" value="Beta-barrel_TonB_sf"/>
</dbReference>
<evidence type="ECO:0000256" key="3">
    <source>
        <dbReference type="ARBA" id="ARBA00022452"/>
    </source>
</evidence>
<comment type="subcellular location">
    <subcellularLocation>
        <location evidence="1 8">Cell outer membrane</location>
        <topology evidence="1 8">Multi-pass membrane protein</topology>
    </subcellularLocation>
</comment>
<keyword evidence="6 8" id="KW-0472">Membrane</keyword>
<accession>A0A5M8QHT1</accession>
<name>A0A5M8QHT1_9BACT</name>
<dbReference type="GO" id="GO:0015344">
    <property type="term" value="F:siderophore uptake transmembrane transporter activity"/>
    <property type="evidence" value="ECO:0007669"/>
    <property type="project" value="TreeGrafter"/>
</dbReference>
<keyword evidence="4 8" id="KW-0812">Transmembrane</keyword>